<proteinExistence type="inferred from homology"/>
<organism evidence="9 10">
    <name type="scientific">Bradyrhizobium zhanjiangense</name>
    <dbReference type="NCBI Taxonomy" id="1325107"/>
    <lineage>
        <taxon>Bacteria</taxon>
        <taxon>Pseudomonadati</taxon>
        <taxon>Pseudomonadota</taxon>
        <taxon>Alphaproteobacteria</taxon>
        <taxon>Hyphomicrobiales</taxon>
        <taxon>Nitrobacteraceae</taxon>
        <taxon>Bradyrhizobium</taxon>
    </lineage>
</organism>
<dbReference type="Proteomes" id="UP000290174">
    <property type="component" value="Unassembled WGS sequence"/>
</dbReference>
<dbReference type="PANTHER" id="PTHR43163:SF6">
    <property type="entry name" value="DIPEPTIDE TRANSPORT SYSTEM PERMEASE PROTEIN DPPB-RELATED"/>
    <property type="match status" value="1"/>
</dbReference>
<feature type="transmembrane region" description="Helical" evidence="7">
    <location>
        <begin position="143"/>
        <end position="167"/>
    </location>
</feature>
<comment type="caution">
    <text evidence="9">The sequence shown here is derived from an EMBL/GenBank/DDBJ whole genome shotgun (WGS) entry which is preliminary data.</text>
</comment>
<feature type="transmembrane region" description="Helical" evidence="7">
    <location>
        <begin position="187"/>
        <end position="204"/>
    </location>
</feature>
<name>A0A4Q0Q5M5_9BRAD</name>
<keyword evidence="3" id="KW-1003">Cell membrane</keyword>
<dbReference type="InterPro" id="IPR035906">
    <property type="entry name" value="MetI-like_sf"/>
</dbReference>
<evidence type="ECO:0000256" key="6">
    <source>
        <dbReference type="ARBA" id="ARBA00023136"/>
    </source>
</evidence>
<dbReference type="PANTHER" id="PTHR43163">
    <property type="entry name" value="DIPEPTIDE TRANSPORT SYSTEM PERMEASE PROTEIN DPPB-RELATED"/>
    <property type="match status" value="1"/>
</dbReference>
<dbReference type="GO" id="GO:0005886">
    <property type="term" value="C:plasma membrane"/>
    <property type="evidence" value="ECO:0007669"/>
    <property type="project" value="UniProtKB-SubCell"/>
</dbReference>
<dbReference type="Gene3D" id="1.10.3720.10">
    <property type="entry name" value="MetI-like"/>
    <property type="match status" value="1"/>
</dbReference>
<feature type="transmembrane region" description="Helical" evidence="7">
    <location>
        <begin position="243"/>
        <end position="265"/>
    </location>
</feature>
<dbReference type="SUPFAM" id="SSF161098">
    <property type="entry name" value="MetI-like"/>
    <property type="match status" value="1"/>
</dbReference>
<evidence type="ECO:0000256" key="5">
    <source>
        <dbReference type="ARBA" id="ARBA00022989"/>
    </source>
</evidence>
<evidence type="ECO:0000313" key="9">
    <source>
        <dbReference type="EMBL" id="RXG83897.1"/>
    </source>
</evidence>
<keyword evidence="2 7" id="KW-0813">Transport</keyword>
<reference evidence="9 10" key="1">
    <citation type="submission" date="2018-11" db="EMBL/GenBank/DDBJ databases">
        <title>Bradyrhizobium sp. nov., isolated from effective nodules of peanut in China.</title>
        <authorList>
            <person name="Li Y."/>
        </authorList>
    </citation>
    <scope>NUCLEOTIDE SEQUENCE [LARGE SCALE GENOMIC DNA]</scope>
    <source>
        <strain evidence="9 10">CCBAU 51770</strain>
    </source>
</reference>
<evidence type="ECO:0000256" key="2">
    <source>
        <dbReference type="ARBA" id="ARBA00022448"/>
    </source>
</evidence>
<dbReference type="GO" id="GO:0071916">
    <property type="term" value="F:dipeptide transmembrane transporter activity"/>
    <property type="evidence" value="ECO:0007669"/>
    <property type="project" value="TreeGrafter"/>
</dbReference>
<feature type="transmembrane region" description="Helical" evidence="7">
    <location>
        <begin position="12"/>
        <end position="35"/>
    </location>
</feature>
<evidence type="ECO:0000256" key="3">
    <source>
        <dbReference type="ARBA" id="ARBA00022475"/>
    </source>
</evidence>
<dbReference type="EMBL" id="RKMK01000089">
    <property type="protein sequence ID" value="RXG83897.1"/>
    <property type="molecule type" value="Genomic_DNA"/>
</dbReference>
<dbReference type="InterPro" id="IPR000515">
    <property type="entry name" value="MetI-like"/>
</dbReference>
<sequence length="329" mass="35728">MESVMRGDLAAYVARRLAITLLTLFAVSILIFVVLEVMPGDAARLRVGPFATESQYLAMRQELGLDRPALIRYLSWLVNFITGNWGESWRLSVPILPLIGHALSNSALLAGTTFLFVVPISLLAGSVAAVYRGRFIDYAIVNIGLVGVALPEFLIGTFLIVSFSIWIPVLPSSSLIPDGTGFLASSRYLILPAASLALVLFGYISRMMRANTIDELRRAYVRSAILKGLPLHVVLIKHVFRNALLPSITVITNQVSWLVAGLVVIENLFNYPGVGKLLVAAALGHDLALLEVTVMLKATILMLTNLAGDLLYGLANPRLRLHSKVANNA</sequence>
<dbReference type="AlphaFoldDB" id="A0A4Q0Q5M5"/>
<comment type="similarity">
    <text evidence="7">Belongs to the binding-protein-dependent transport system permease family.</text>
</comment>
<feature type="transmembrane region" description="Helical" evidence="7">
    <location>
        <begin position="106"/>
        <end position="131"/>
    </location>
</feature>
<dbReference type="Pfam" id="PF00528">
    <property type="entry name" value="BPD_transp_1"/>
    <property type="match status" value="1"/>
</dbReference>
<accession>A0A4Q0Q5M5</accession>
<evidence type="ECO:0000256" key="1">
    <source>
        <dbReference type="ARBA" id="ARBA00004651"/>
    </source>
</evidence>
<evidence type="ECO:0000256" key="4">
    <source>
        <dbReference type="ARBA" id="ARBA00022692"/>
    </source>
</evidence>
<dbReference type="PROSITE" id="PS50928">
    <property type="entry name" value="ABC_TM1"/>
    <property type="match status" value="1"/>
</dbReference>
<evidence type="ECO:0000313" key="10">
    <source>
        <dbReference type="Proteomes" id="UP000290174"/>
    </source>
</evidence>
<keyword evidence="6 7" id="KW-0472">Membrane</keyword>
<dbReference type="Pfam" id="PF19300">
    <property type="entry name" value="BPD_transp_1_N"/>
    <property type="match status" value="1"/>
</dbReference>
<dbReference type="InterPro" id="IPR045621">
    <property type="entry name" value="BPD_transp_1_N"/>
</dbReference>
<dbReference type="CDD" id="cd06261">
    <property type="entry name" value="TM_PBP2"/>
    <property type="match status" value="1"/>
</dbReference>
<feature type="domain" description="ABC transmembrane type-1" evidence="8">
    <location>
        <begin position="103"/>
        <end position="312"/>
    </location>
</feature>
<keyword evidence="4 7" id="KW-0812">Transmembrane</keyword>
<comment type="subcellular location">
    <subcellularLocation>
        <location evidence="1 7">Cell membrane</location>
        <topology evidence="1 7">Multi-pass membrane protein</topology>
    </subcellularLocation>
</comment>
<keyword evidence="5 7" id="KW-1133">Transmembrane helix</keyword>
<evidence type="ECO:0000259" key="8">
    <source>
        <dbReference type="PROSITE" id="PS50928"/>
    </source>
</evidence>
<gene>
    <name evidence="9" type="ORF">EAS61_40640</name>
</gene>
<evidence type="ECO:0000256" key="7">
    <source>
        <dbReference type="RuleBase" id="RU363032"/>
    </source>
</evidence>
<protein>
    <submittedName>
        <fullName evidence="9">ABC transporter permease</fullName>
    </submittedName>
</protein>